<keyword evidence="2" id="KW-1185">Reference proteome</keyword>
<dbReference type="Proteomes" id="UP000323300">
    <property type="component" value="Unassembled WGS sequence"/>
</dbReference>
<evidence type="ECO:0000313" key="2">
    <source>
        <dbReference type="Proteomes" id="UP000323300"/>
    </source>
</evidence>
<evidence type="ECO:0000313" key="1">
    <source>
        <dbReference type="EMBL" id="SFK86063.1"/>
    </source>
</evidence>
<sequence>MHLLQILLPLQDNTGRRFKQKDFEHLKEELAAEHGGVTAYLQSPAEGLWNQAGATDRDDVVIFEVMTEEIDLSRWRQRRADLERRFRQDKVIVRYWPLSLV</sequence>
<protein>
    <recommendedName>
        <fullName evidence="3">DUF1330 domain-containing protein</fullName>
    </recommendedName>
</protein>
<accession>A0A1I4CZ64</accession>
<name>A0A1I4CZ64_9HYPH</name>
<gene>
    <name evidence="1" type="ORF">SAMN04488498_1157</name>
</gene>
<organism evidence="1 2">
    <name type="scientific">Neomesorhizobium albiziae</name>
    <dbReference type="NCBI Taxonomy" id="335020"/>
    <lineage>
        <taxon>Bacteria</taxon>
        <taxon>Pseudomonadati</taxon>
        <taxon>Pseudomonadota</taxon>
        <taxon>Alphaproteobacteria</taxon>
        <taxon>Hyphomicrobiales</taxon>
        <taxon>Phyllobacteriaceae</taxon>
        <taxon>Neomesorhizobium</taxon>
    </lineage>
</organism>
<reference evidence="1 2" key="1">
    <citation type="submission" date="2016-10" db="EMBL/GenBank/DDBJ databases">
        <authorList>
            <person name="Varghese N."/>
            <person name="Submissions S."/>
        </authorList>
    </citation>
    <scope>NUCLEOTIDE SEQUENCE [LARGE SCALE GENOMIC DNA]</scope>
    <source>
        <strain evidence="1 2">DSM 21822</strain>
    </source>
</reference>
<evidence type="ECO:0008006" key="3">
    <source>
        <dbReference type="Google" id="ProtNLM"/>
    </source>
</evidence>
<dbReference type="AlphaFoldDB" id="A0A1I4CZ64"/>
<proteinExistence type="predicted"/>
<dbReference type="OrthoDB" id="8778976at2"/>
<dbReference type="EMBL" id="FOSL01000015">
    <property type="protein sequence ID" value="SFK86063.1"/>
    <property type="molecule type" value="Genomic_DNA"/>
</dbReference>